<dbReference type="InterPro" id="IPR027417">
    <property type="entry name" value="P-loop_NTPase"/>
</dbReference>
<dbReference type="InterPro" id="IPR025420">
    <property type="entry name" value="DUF4143"/>
</dbReference>
<organism evidence="3 4">
    <name type="scientific">Candidatus Desulfatibia profunda</name>
    <dbReference type="NCBI Taxonomy" id="2841695"/>
    <lineage>
        <taxon>Bacteria</taxon>
        <taxon>Pseudomonadati</taxon>
        <taxon>Thermodesulfobacteriota</taxon>
        <taxon>Desulfobacteria</taxon>
        <taxon>Desulfobacterales</taxon>
        <taxon>Desulfobacterales incertae sedis</taxon>
        <taxon>Candidatus Desulfatibia</taxon>
    </lineage>
</organism>
<evidence type="ECO:0000259" key="2">
    <source>
        <dbReference type="Pfam" id="PF13635"/>
    </source>
</evidence>
<dbReference type="EMBL" id="JACNJH010000021">
    <property type="protein sequence ID" value="MBC8359833.1"/>
    <property type="molecule type" value="Genomic_DNA"/>
</dbReference>
<keyword evidence="3" id="KW-0547">Nucleotide-binding</keyword>
<sequence>MIPRPEPIRQIEASFQIHPVTALLGPRQCGKTTLARLIAEQEPSTVFDLENPVDIQRLSAPMQALKDLSGLVIIDEIQRKPELFELLRVLVDRSGQNARFLLLGSASPHLVKGVSESLAGRIGFVDLAGFQLWEVGVQHLDRLWIRGGLPKAFLADSESDSTQWREGFIRTFLERDIPQLGITIAAETLRRFWTMVAHYHGQVWNAAEFARALGTAENTARRYLDILAGAYMVRVLPPWFENLKKRQVKAPKIYIRDSGLFHSLLQVSTLANLRGHPKIGASWEGFALEHIIRVFRTRDAYFWATHAGAELDLMVTIASKRHGFEFKYTDAPGRKRSMHIAIEDLGLEHLWVIYPGDQKYALDSKITVIPLEEILQLAQTGLTT</sequence>
<dbReference type="Gene3D" id="3.40.50.300">
    <property type="entry name" value="P-loop containing nucleotide triphosphate hydrolases"/>
    <property type="match status" value="1"/>
</dbReference>
<gene>
    <name evidence="3" type="ORF">H8E23_00345</name>
</gene>
<accession>A0A8J6NSR2</accession>
<dbReference type="PANTHER" id="PTHR43566:SF2">
    <property type="entry name" value="DUF4143 DOMAIN-CONTAINING PROTEIN"/>
    <property type="match status" value="1"/>
</dbReference>
<feature type="domain" description="DUF4143" evidence="2">
    <location>
        <begin position="174"/>
        <end position="328"/>
    </location>
</feature>
<dbReference type="InterPro" id="IPR041682">
    <property type="entry name" value="AAA_14"/>
</dbReference>
<dbReference type="AlphaFoldDB" id="A0A8J6NSR2"/>
<dbReference type="SUPFAM" id="SSF52540">
    <property type="entry name" value="P-loop containing nucleoside triphosphate hydrolases"/>
    <property type="match status" value="1"/>
</dbReference>
<evidence type="ECO:0000313" key="4">
    <source>
        <dbReference type="Proteomes" id="UP000603434"/>
    </source>
</evidence>
<reference evidence="3 4" key="1">
    <citation type="submission" date="2020-08" db="EMBL/GenBank/DDBJ databases">
        <title>Bridging the membrane lipid divide: bacteria of the FCB group superphylum have the potential to synthesize archaeal ether lipids.</title>
        <authorList>
            <person name="Villanueva L."/>
            <person name="Von Meijenfeldt F.A.B."/>
            <person name="Westbye A.B."/>
            <person name="Yadav S."/>
            <person name="Hopmans E.C."/>
            <person name="Dutilh B.E."/>
            <person name="Sinninghe Damste J.S."/>
        </authorList>
    </citation>
    <scope>NUCLEOTIDE SEQUENCE [LARGE SCALE GENOMIC DNA]</scope>
    <source>
        <strain evidence="3">NIOZ-UU30</strain>
    </source>
</reference>
<dbReference type="Pfam" id="PF13635">
    <property type="entry name" value="DUF4143"/>
    <property type="match status" value="1"/>
</dbReference>
<dbReference type="GO" id="GO:0005524">
    <property type="term" value="F:ATP binding"/>
    <property type="evidence" value="ECO:0007669"/>
    <property type="project" value="UniProtKB-KW"/>
</dbReference>
<dbReference type="Proteomes" id="UP000603434">
    <property type="component" value="Unassembled WGS sequence"/>
</dbReference>
<feature type="domain" description="AAA" evidence="1">
    <location>
        <begin position="19"/>
        <end position="135"/>
    </location>
</feature>
<proteinExistence type="predicted"/>
<dbReference type="Pfam" id="PF13173">
    <property type="entry name" value="AAA_14"/>
    <property type="match status" value="1"/>
</dbReference>
<name>A0A8J6NSR2_9BACT</name>
<comment type="caution">
    <text evidence="3">The sequence shown here is derived from an EMBL/GenBank/DDBJ whole genome shotgun (WGS) entry which is preliminary data.</text>
</comment>
<keyword evidence="3" id="KW-0067">ATP-binding</keyword>
<evidence type="ECO:0000313" key="3">
    <source>
        <dbReference type="EMBL" id="MBC8359833.1"/>
    </source>
</evidence>
<evidence type="ECO:0000259" key="1">
    <source>
        <dbReference type="Pfam" id="PF13173"/>
    </source>
</evidence>
<dbReference type="PANTHER" id="PTHR43566">
    <property type="entry name" value="CONSERVED PROTEIN"/>
    <property type="match status" value="1"/>
</dbReference>
<protein>
    <submittedName>
        <fullName evidence="3">ATP-binding protein</fullName>
    </submittedName>
</protein>